<dbReference type="Pfam" id="PF02902">
    <property type="entry name" value="Peptidase_C48"/>
    <property type="match status" value="1"/>
</dbReference>
<feature type="non-terminal residue" evidence="7">
    <location>
        <position position="146"/>
    </location>
</feature>
<evidence type="ECO:0000256" key="1">
    <source>
        <dbReference type="ARBA" id="ARBA00005234"/>
    </source>
</evidence>
<dbReference type="Gene3D" id="3.30.310.130">
    <property type="entry name" value="Ubiquitin-related"/>
    <property type="match status" value="1"/>
</dbReference>
<accession>A0A6A7BZ99</accession>
<organism evidence="7 8">
    <name type="scientific">Piedraia hortae CBS 480.64</name>
    <dbReference type="NCBI Taxonomy" id="1314780"/>
    <lineage>
        <taxon>Eukaryota</taxon>
        <taxon>Fungi</taxon>
        <taxon>Dikarya</taxon>
        <taxon>Ascomycota</taxon>
        <taxon>Pezizomycotina</taxon>
        <taxon>Dothideomycetes</taxon>
        <taxon>Dothideomycetidae</taxon>
        <taxon>Capnodiales</taxon>
        <taxon>Piedraiaceae</taxon>
        <taxon>Piedraia</taxon>
    </lineage>
</organism>
<evidence type="ECO:0000256" key="4">
    <source>
        <dbReference type="ARBA" id="ARBA00022786"/>
    </source>
</evidence>
<keyword evidence="8" id="KW-1185">Reference proteome</keyword>
<dbReference type="PANTHER" id="PTHR46896:SF3">
    <property type="entry name" value="FI06413P-RELATED"/>
    <property type="match status" value="1"/>
</dbReference>
<proteinExistence type="inferred from homology"/>
<dbReference type="GO" id="GO:0005737">
    <property type="term" value="C:cytoplasm"/>
    <property type="evidence" value="ECO:0007669"/>
    <property type="project" value="TreeGrafter"/>
</dbReference>
<dbReference type="PANTHER" id="PTHR46896">
    <property type="entry name" value="SENTRIN-SPECIFIC PROTEASE"/>
    <property type="match status" value="1"/>
</dbReference>
<evidence type="ECO:0000256" key="3">
    <source>
        <dbReference type="ARBA" id="ARBA00022670"/>
    </source>
</evidence>
<name>A0A6A7BZ99_9PEZI</name>
<dbReference type="GO" id="GO:0016926">
    <property type="term" value="P:protein desumoylation"/>
    <property type="evidence" value="ECO:0007669"/>
    <property type="project" value="TreeGrafter"/>
</dbReference>
<dbReference type="InterPro" id="IPR003653">
    <property type="entry name" value="Peptidase_C48_C"/>
</dbReference>
<dbReference type="PROSITE" id="PS50600">
    <property type="entry name" value="ULP_PROTEASE"/>
    <property type="match status" value="1"/>
</dbReference>
<evidence type="ECO:0000259" key="6">
    <source>
        <dbReference type="PROSITE" id="PS50600"/>
    </source>
</evidence>
<keyword evidence="3" id="KW-0645">Protease</keyword>
<sequence>VDIFKTPYIVVPICVRLHWFVAIICNLDTLMEGGEKCEEEATEEKPVEVRLLKEYVAKEGEEKRGMQIDRSVFQGMRALGIPEQTNFCDCGVYLIGYVEQFVKDPQRFVAQVAGRRLEGHVDFADFSPSEKRADLRNTLLKLQSEQ</sequence>
<dbReference type="Proteomes" id="UP000799421">
    <property type="component" value="Unassembled WGS sequence"/>
</dbReference>
<dbReference type="GO" id="GO:0070139">
    <property type="term" value="F:SUMO-specific endopeptidase activity"/>
    <property type="evidence" value="ECO:0007669"/>
    <property type="project" value="TreeGrafter"/>
</dbReference>
<dbReference type="GO" id="GO:0006508">
    <property type="term" value="P:proteolysis"/>
    <property type="evidence" value="ECO:0007669"/>
    <property type="project" value="UniProtKB-KW"/>
</dbReference>
<feature type="non-terminal residue" evidence="7">
    <location>
        <position position="1"/>
    </location>
</feature>
<dbReference type="OrthoDB" id="442460at2759"/>
<dbReference type="InterPro" id="IPR051947">
    <property type="entry name" value="Sentrin-specific_protease"/>
</dbReference>
<dbReference type="AlphaFoldDB" id="A0A6A7BZ99"/>
<dbReference type="Gene3D" id="1.10.418.20">
    <property type="match status" value="1"/>
</dbReference>
<evidence type="ECO:0000256" key="2">
    <source>
        <dbReference type="ARBA" id="ARBA00022553"/>
    </source>
</evidence>
<evidence type="ECO:0000313" key="8">
    <source>
        <dbReference type="Proteomes" id="UP000799421"/>
    </source>
</evidence>
<comment type="similarity">
    <text evidence="1">Belongs to the peptidase C48 family.</text>
</comment>
<keyword evidence="2" id="KW-0597">Phosphoprotein</keyword>
<evidence type="ECO:0000313" key="7">
    <source>
        <dbReference type="EMBL" id="KAF2860025.1"/>
    </source>
</evidence>
<reference evidence="7" key="1">
    <citation type="journal article" date="2020" name="Stud. Mycol.">
        <title>101 Dothideomycetes genomes: a test case for predicting lifestyles and emergence of pathogens.</title>
        <authorList>
            <person name="Haridas S."/>
            <person name="Albert R."/>
            <person name="Binder M."/>
            <person name="Bloem J."/>
            <person name="Labutti K."/>
            <person name="Salamov A."/>
            <person name="Andreopoulos B."/>
            <person name="Baker S."/>
            <person name="Barry K."/>
            <person name="Bills G."/>
            <person name="Bluhm B."/>
            <person name="Cannon C."/>
            <person name="Castanera R."/>
            <person name="Culley D."/>
            <person name="Daum C."/>
            <person name="Ezra D."/>
            <person name="Gonzalez J."/>
            <person name="Henrissat B."/>
            <person name="Kuo A."/>
            <person name="Liang C."/>
            <person name="Lipzen A."/>
            <person name="Lutzoni F."/>
            <person name="Magnuson J."/>
            <person name="Mondo S."/>
            <person name="Nolan M."/>
            <person name="Ohm R."/>
            <person name="Pangilinan J."/>
            <person name="Park H.-J."/>
            <person name="Ramirez L."/>
            <person name="Alfaro M."/>
            <person name="Sun H."/>
            <person name="Tritt A."/>
            <person name="Yoshinaga Y."/>
            <person name="Zwiers L.-H."/>
            <person name="Turgeon B."/>
            <person name="Goodwin S."/>
            <person name="Spatafora J."/>
            <person name="Crous P."/>
            <person name="Grigoriev I."/>
        </authorList>
    </citation>
    <scope>NUCLEOTIDE SEQUENCE</scope>
    <source>
        <strain evidence="7">CBS 480.64</strain>
    </source>
</reference>
<keyword evidence="4" id="KW-0833">Ubl conjugation pathway</keyword>
<dbReference type="InterPro" id="IPR038765">
    <property type="entry name" value="Papain-like_cys_pep_sf"/>
</dbReference>
<dbReference type="SUPFAM" id="SSF54001">
    <property type="entry name" value="Cysteine proteinases"/>
    <property type="match status" value="1"/>
</dbReference>
<dbReference type="EMBL" id="MU005986">
    <property type="protein sequence ID" value="KAF2860025.1"/>
    <property type="molecule type" value="Genomic_DNA"/>
</dbReference>
<protein>
    <submittedName>
        <fullName evidence="7">Cysteine proteinase</fullName>
    </submittedName>
</protein>
<gene>
    <name evidence="7" type="ORF">K470DRAFT_201091</name>
</gene>
<evidence type="ECO:0000256" key="5">
    <source>
        <dbReference type="ARBA" id="ARBA00022801"/>
    </source>
</evidence>
<keyword evidence="5" id="KW-0378">Hydrolase</keyword>
<dbReference type="GO" id="GO:0005634">
    <property type="term" value="C:nucleus"/>
    <property type="evidence" value="ECO:0007669"/>
    <property type="project" value="TreeGrafter"/>
</dbReference>
<feature type="domain" description="Ubiquitin-like protease family profile" evidence="6">
    <location>
        <begin position="1"/>
        <end position="101"/>
    </location>
</feature>